<gene>
    <name evidence="1" type="ORF">HG535_0A01400</name>
</gene>
<dbReference type="Proteomes" id="UP000509704">
    <property type="component" value="Chromosome 1"/>
</dbReference>
<reference evidence="1 2" key="1">
    <citation type="submission" date="2020-07" db="EMBL/GenBank/DDBJ databases">
        <title>The yeast mating-type switching endonuclease HO is a domesticated member of an unorthodox homing genetic element family.</title>
        <authorList>
            <person name="Coughlan A.Y."/>
            <person name="Lombardi L."/>
            <person name="Braun-Galleani S."/>
            <person name="Martos A.R."/>
            <person name="Galeote V."/>
            <person name="Bigey F."/>
            <person name="Dequin S."/>
            <person name="Byrne K.P."/>
            <person name="Wolfe K.H."/>
        </authorList>
    </citation>
    <scope>NUCLEOTIDE SEQUENCE [LARGE SCALE GENOMIC DNA]</scope>
    <source>
        <strain evidence="1 2">NRRL Y-6702</strain>
    </source>
</reference>
<proteinExistence type="predicted"/>
<evidence type="ECO:0000313" key="1">
    <source>
        <dbReference type="EMBL" id="QLG70202.1"/>
    </source>
</evidence>
<dbReference type="AlphaFoldDB" id="A0A7H9AX92"/>
<dbReference type="RefSeq" id="XP_037141930.1">
    <property type="nucleotide sequence ID" value="XM_037286035.1"/>
</dbReference>
<dbReference type="EMBL" id="CP058604">
    <property type="protein sequence ID" value="QLG70202.1"/>
    <property type="molecule type" value="Genomic_DNA"/>
</dbReference>
<protein>
    <submittedName>
        <fullName evidence="1">Uncharacterized protein</fullName>
    </submittedName>
</protein>
<evidence type="ECO:0000313" key="2">
    <source>
        <dbReference type="Proteomes" id="UP000509704"/>
    </source>
</evidence>
<organism evidence="1 2">
    <name type="scientific">Zygotorulaspora mrakii</name>
    <name type="common">Zygosaccharomyces mrakii</name>
    <dbReference type="NCBI Taxonomy" id="42260"/>
    <lineage>
        <taxon>Eukaryota</taxon>
        <taxon>Fungi</taxon>
        <taxon>Dikarya</taxon>
        <taxon>Ascomycota</taxon>
        <taxon>Saccharomycotina</taxon>
        <taxon>Saccharomycetes</taxon>
        <taxon>Saccharomycetales</taxon>
        <taxon>Saccharomycetaceae</taxon>
        <taxon>Zygotorulaspora</taxon>
    </lineage>
</organism>
<sequence>MSLRYHSITKSFLFTSSIRTYSNLPTGYTKPHALLLKLITEDLPLTSESKKYFREYWRKIIPENQILPENTLLNTIPIKTFATFIQNYKKKSSTVRAAYRKELLLNYIKNPENVRSLLTNLGFTFKENFTSDEILSISIMDSLRTGDVNIAADLYLLYYKLFPNAPLNKKLCSYVISALAFENPKFDHIHLLKFLLLYKLFKSYNTHLLLSEIQIVTLCNKALSLENSPILIKEVLSKLMDIELISTDPLRKSKLISAYHLIETDYKINNAAGVLLTWANIKNEYNSITKHDPRILHIIMKIFTHNKAYRKNFKELFDHLTPEYYCNNPLILPSIIDFATKTNDLIMAKKVMNNANKYVFQKNSQVVLFSKRCLSSLLRMHLKFKDSQGVDRVLKQILEIFGKHSEENLFAIISHLLSIKTLENFNKAIKLVNSIPQERALLSYGAIINKMVEWQIASNGKFDQKSMPLMNELLSKAHTLDPYHKNSLWTIVASLFIKKIVHRKNLQKKVNPKEPSKMIFNTTCLDLARLIYKRSNSTTLSASKTDHNPFTNSSPQRILLKLTNNNKVVILRNIASSAIKGKRKDIFLWCCSELYENGIPITELVLGWNMMLKHRFRFTQFPNKSMIEEDLSINGLPIISKALK</sequence>
<accession>A0A7H9AX92</accession>
<dbReference type="KEGG" id="zmk:HG535_0A01400"/>
<keyword evidence="2" id="KW-1185">Reference proteome</keyword>
<dbReference type="OrthoDB" id="4064185at2759"/>
<dbReference type="GeneID" id="59233838"/>
<name>A0A7H9AX92_ZYGMR</name>